<evidence type="ECO:0008006" key="3">
    <source>
        <dbReference type="Google" id="ProtNLM"/>
    </source>
</evidence>
<accession>A0ABX3CLT0</accession>
<organism evidence="1 2">
    <name type="scientific">Cytobacillus oceanisediminis</name>
    <dbReference type="NCBI Taxonomy" id="665099"/>
    <lineage>
        <taxon>Bacteria</taxon>
        <taxon>Bacillati</taxon>
        <taxon>Bacillota</taxon>
        <taxon>Bacilli</taxon>
        <taxon>Bacillales</taxon>
        <taxon>Bacillaceae</taxon>
        <taxon>Cytobacillus</taxon>
    </lineage>
</organism>
<sequence length="123" mass="14312">MMETYFDKLSALYADTKTQFERLNGLQSALDRKVSEIYHIVEKTDFNLTEGHELARKLKETLQQRRVIKQEIALLMPVYQSLKEQMAKIEEQHNRAVRKSCEIKDTLNVTLDLTQVLAAVEAE</sequence>
<reference evidence="1 2" key="1">
    <citation type="submission" date="2016-07" db="EMBL/GenBank/DDBJ databases">
        <title>Bacillus oceanisediminis whole genome.</title>
        <authorList>
            <person name="Pal Y."/>
            <person name="Verma A."/>
            <person name="Mual P."/>
            <person name="Srinivasan K."/>
        </authorList>
    </citation>
    <scope>NUCLEOTIDE SEQUENCE [LARGE SCALE GENOMIC DNA]</scope>
    <source>
        <strain evidence="1 2">Bhandara28</strain>
    </source>
</reference>
<dbReference type="EMBL" id="MBRJ01000051">
    <property type="protein sequence ID" value="OHX42350.1"/>
    <property type="molecule type" value="Genomic_DNA"/>
</dbReference>
<dbReference type="RefSeq" id="WP_071159520.1">
    <property type="nucleotide sequence ID" value="NZ_MBRJ01000051.1"/>
</dbReference>
<evidence type="ECO:0000313" key="1">
    <source>
        <dbReference type="EMBL" id="OHX42350.1"/>
    </source>
</evidence>
<name>A0ABX3CLT0_9BACI</name>
<proteinExistence type="predicted"/>
<comment type="caution">
    <text evidence="1">The sequence shown here is derived from an EMBL/GenBank/DDBJ whole genome shotgun (WGS) entry which is preliminary data.</text>
</comment>
<protein>
    <recommendedName>
        <fullName evidence="3">Cell fate (Sporulation/competence/biofilm development) regulator YmcA (YheA/YmcA/DUF963 family)</fullName>
    </recommendedName>
</protein>
<evidence type="ECO:0000313" key="2">
    <source>
        <dbReference type="Proteomes" id="UP000180194"/>
    </source>
</evidence>
<keyword evidence="2" id="KW-1185">Reference proteome</keyword>
<gene>
    <name evidence="1" type="ORF">BBV17_27520</name>
</gene>
<dbReference type="Proteomes" id="UP000180194">
    <property type="component" value="Unassembled WGS sequence"/>
</dbReference>